<sequence>MSLLPTPISSSRRQHYRKPSVADLDPHEFWRRATAYISSRSRVSHILVLLLTICLLFLFAVNIRSTRFDPTAVTSTQRPVDIFDIFNVLEKEIVRPEATQQLQHLIIVPGHGIWLGGPGESVYNESTWALETYQRGDGSASRISAFISHIRKGIELATDDEESLLVFSGGSTRSSTPMTEAISYKSLAMALDLFPPAEQPGSSLYERATTEDYALDSFQNLLFSVARFREVTGHYPTRVTIVGYAMKHRRYEELHRKALRWPLDSEYWKYYGIDMEDEEERERAIEGEIENGYKPYETDLYGCHGTLLEKRRLRNVHHRAHPYFTSAPELAELLAWCPKGTLEPPVAGLGEDYYSPEESAKAYRTIFKGPLPWDR</sequence>
<evidence type="ECO:0000256" key="1">
    <source>
        <dbReference type="SAM" id="Phobius"/>
    </source>
</evidence>
<feature type="transmembrane region" description="Helical" evidence="1">
    <location>
        <begin position="46"/>
        <end position="63"/>
    </location>
</feature>
<evidence type="ECO:0000313" key="3">
    <source>
        <dbReference type="Proteomes" id="UP000053477"/>
    </source>
</evidence>
<reference evidence="2 3" key="1">
    <citation type="submission" date="2015-04" db="EMBL/GenBank/DDBJ databases">
        <title>Complete genome sequence of Schizopora paradoxa KUC8140, a cosmopolitan wood degrader in East Asia.</title>
        <authorList>
            <consortium name="DOE Joint Genome Institute"/>
            <person name="Min B."/>
            <person name="Park H."/>
            <person name="Jang Y."/>
            <person name="Kim J.-J."/>
            <person name="Kim K.H."/>
            <person name="Pangilinan J."/>
            <person name="Lipzen A."/>
            <person name="Riley R."/>
            <person name="Grigoriev I.V."/>
            <person name="Spatafora J.W."/>
            <person name="Choi I.-G."/>
        </authorList>
    </citation>
    <scope>NUCLEOTIDE SEQUENCE [LARGE SCALE GENOMIC DNA]</scope>
    <source>
        <strain evidence="2 3">KUC8140</strain>
    </source>
</reference>
<accession>A0A0H2SKS4</accession>
<dbReference type="InterPro" id="IPR055323">
    <property type="entry name" value="C57A10.07/YOR238W"/>
</dbReference>
<keyword evidence="1" id="KW-0472">Membrane</keyword>
<dbReference type="EMBL" id="KQ085902">
    <property type="protein sequence ID" value="KLO17696.1"/>
    <property type="molecule type" value="Genomic_DNA"/>
</dbReference>
<dbReference type="GO" id="GO:0005737">
    <property type="term" value="C:cytoplasm"/>
    <property type="evidence" value="ECO:0007669"/>
    <property type="project" value="TreeGrafter"/>
</dbReference>
<organism evidence="2 3">
    <name type="scientific">Schizopora paradoxa</name>
    <dbReference type="NCBI Taxonomy" id="27342"/>
    <lineage>
        <taxon>Eukaryota</taxon>
        <taxon>Fungi</taxon>
        <taxon>Dikarya</taxon>
        <taxon>Basidiomycota</taxon>
        <taxon>Agaricomycotina</taxon>
        <taxon>Agaricomycetes</taxon>
        <taxon>Hymenochaetales</taxon>
        <taxon>Schizoporaceae</taxon>
        <taxon>Schizopora</taxon>
    </lineage>
</organism>
<keyword evidence="1" id="KW-0812">Transmembrane</keyword>
<dbReference type="PANTHER" id="PTHR28110:SF1">
    <property type="entry name" value="TRANSMEMBRANE PROTEIN"/>
    <property type="match status" value="1"/>
</dbReference>
<dbReference type="InParanoid" id="A0A0H2SKS4"/>
<name>A0A0H2SKS4_9AGAM</name>
<dbReference type="FunCoup" id="A0A0H2SKS4">
    <property type="interactions" value="10"/>
</dbReference>
<keyword evidence="3" id="KW-1185">Reference proteome</keyword>
<dbReference type="Proteomes" id="UP000053477">
    <property type="component" value="Unassembled WGS sequence"/>
</dbReference>
<dbReference type="OrthoDB" id="4347at2759"/>
<gene>
    <name evidence="2" type="ORF">SCHPADRAFT_821127</name>
</gene>
<proteinExistence type="predicted"/>
<dbReference type="AlphaFoldDB" id="A0A0H2SKS4"/>
<keyword evidence="1" id="KW-1133">Transmembrane helix</keyword>
<protein>
    <recommendedName>
        <fullName evidence="4">DUF218 domain-containing protein</fullName>
    </recommendedName>
</protein>
<evidence type="ECO:0008006" key="4">
    <source>
        <dbReference type="Google" id="ProtNLM"/>
    </source>
</evidence>
<evidence type="ECO:0000313" key="2">
    <source>
        <dbReference type="EMBL" id="KLO17696.1"/>
    </source>
</evidence>
<dbReference type="PANTHER" id="PTHR28110">
    <property type="entry name" value="TRANSMEMBRANE PROTEIN"/>
    <property type="match status" value="1"/>
</dbReference>